<evidence type="ECO:0000256" key="2">
    <source>
        <dbReference type="SAM" id="Phobius"/>
    </source>
</evidence>
<evidence type="ECO:0000313" key="4">
    <source>
        <dbReference type="Proteomes" id="UP000555756"/>
    </source>
</evidence>
<keyword evidence="2" id="KW-0472">Membrane</keyword>
<dbReference type="RefSeq" id="WP_183117561.1">
    <property type="nucleotide sequence ID" value="NZ_JABEQF010000001.1"/>
</dbReference>
<feature type="region of interest" description="Disordered" evidence="1">
    <location>
        <begin position="51"/>
        <end position="71"/>
    </location>
</feature>
<dbReference type="Proteomes" id="UP000555756">
    <property type="component" value="Unassembled WGS sequence"/>
</dbReference>
<proteinExistence type="predicted"/>
<sequence>MPDNQTTAPGHLSADELRRLKRELVGTCQAIDVALESLALDIPPDVAAKRGLARRVADEDEGDNDTTGEDSLTMGTWITGMVVGIALFALAYHFGVLDSIIATWTPAGHQGARARLEWG</sequence>
<reference evidence="3 4" key="1">
    <citation type="submission" date="2020-04" db="EMBL/GenBank/DDBJ databases">
        <title>Description of novel Gluconacetobacter.</title>
        <authorList>
            <person name="Sombolestani A."/>
        </authorList>
    </citation>
    <scope>NUCLEOTIDE SEQUENCE [LARGE SCALE GENOMIC DNA]</scope>
    <source>
        <strain evidence="3 4">LMG 21311</strain>
    </source>
</reference>
<keyword evidence="2" id="KW-1133">Transmembrane helix</keyword>
<organism evidence="3 4">
    <name type="scientific">Gluconacetobacter azotocaptans</name>
    <dbReference type="NCBI Taxonomy" id="142834"/>
    <lineage>
        <taxon>Bacteria</taxon>
        <taxon>Pseudomonadati</taxon>
        <taxon>Pseudomonadota</taxon>
        <taxon>Alphaproteobacteria</taxon>
        <taxon>Acetobacterales</taxon>
        <taxon>Acetobacteraceae</taxon>
        <taxon>Gluconacetobacter</taxon>
    </lineage>
</organism>
<gene>
    <name evidence="3" type="ORF">HLH34_00005</name>
</gene>
<comment type="caution">
    <text evidence="3">The sequence shown here is derived from an EMBL/GenBank/DDBJ whole genome shotgun (WGS) entry which is preliminary data.</text>
</comment>
<evidence type="ECO:0000313" key="3">
    <source>
        <dbReference type="EMBL" id="MBB2188354.1"/>
    </source>
</evidence>
<protein>
    <submittedName>
        <fullName evidence="3">Uncharacterized protein</fullName>
    </submittedName>
</protein>
<feature type="transmembrane region" description="Helical" evidence="2">
    <location>
        <begin position="74"/>
        <end position="94"/>
    </location>
</feature>
<keyword evidence="4" id="KW-1185">Reference proteome</keyword>
<evidence type="ECO:0000256" key="1">
    <source>
        <dbReference type="SAM" id="MobiDB-lite"/>
    </source>
</evidence>
<accession>A0A7W4PDG8</accession>
<name>A0A7W4PDG8_9PROT</name>
<dbReference type="AlphaFoldDB" id="A0A7W4PDG8"/>
<feature type="compositionally biased region" description="Acidic residues" evidence="1">
    <location>
        <begin position="58"/>
        <end position="68"/>
    </location>
</feature>
<keyword evidence="2" id="KW-0812">Transmembrane</keyword>
<dbReference type="EMBL" id="JABEQF010000001">
    <property type="protein sequence ID" value="MBB2188354.1"/>
    <property type="molecule type" value="Genomic_DNA"/>
</dbReference>